<keyword evidence="2 9" id="KW-0436">Ligase</keyword>
<dbReference type="Gene3D" id="1.10.10.410">
    <property type="match status" value="1"/>
</dbReference>
<dbReference type="GO" id="GO:0005524">
    <property type="term" value="F:ATP binding"/>
    <property type="evidence" value="ECO:0007669"/>
    <property type="project" value="UniProtKB-KW"/>
</dbReference>
<evidence type="ECO:0000256" key="6">
    <source>
        <dbReference type="ARBA" id="ARBA00047380"/>
    </source>
</evidence>
<dbReference type="AlphaFoldDB" id="A0A0F9ZHB2"/>
<evidence type="ECO:0000259" key="8">
    <source>
        <dbReference type="SMART" id="SM00845"/>
    </source>
</evidence>
<dbReference type="EMBL" id="LBOV01000016">
    <property type="protein sequence ID" value="KKP43464.1"/>
    <property type="molecule type" value="Genomic_DNA"/>
</dbReference>
<protein>
    <submittedName>
        <fullName evidence="9">Aspartyl/glutamyl-tRNA(Asn/Gln) amidotransferase subunit B, aspartyl-tRNA(Asn)/glutamyl-tRNA (Gln) amidotransferase subunit B</fullName>
        <ecNumber evidence="9">6.3.5.6</ecNumber>
    </submittedName>
</protein>
<reference evidence="9 10" key="1">
    <citation type="journal article" date="2015" name="Nature">
        <title>rRNA introns, odd ribosomes, and small enigmatic genomes across a large radiation of phyla.</title>
        <authorList>
            <person name="Brown C.T."/>
            <person name="Hug L.A."/>
            <person name="Thomas B.C."/>
            <person name="Sharon I."/>
            <person name="Castelle C.J."/>
            <person name="Singh A."/>
            <person name="Wilkins M.J."/>
            <person name="Williams K.H."/>
            <person name="Banfield J.F."/>
        </authorList>
    </citation>
    <scope>NUCLEOTIDE SEQUENCE [LARGE SCALE GENOMIC DNA]</scope>
</reference>
<dbReference type="GO" id="GO:0070681">
    <property type="term" value="P:glutaminyl-tRNAGln biosynthesis via transamidation"/>
    <property type="evidence" value="ECO:0007669"/>
    <property type="project" value="TreeGrafter"/>
</dbReference>
<dbReference type="GO" id="GO:0016740">
    <property type="term" value="F:transferase activity"/>
    <property type="evidence" value="ECO:0007669"/>
    <property type="project" value="UniProtKB-KW"/>
</dbReference>
<dbReference type="Proteomes" id="UP000034302">
    <property type="component" value="Unassembled WGS sequence"/>
</dbReference>
<dbReference type="InterPro" id="IPR003789">
    <property type="entry name" value="Asn/Gln_tRNA_amidoTrase-B-like"/>
</dbReference>
<evidence type="ECO:0000256" key="5">
    <source>
        <dbReference type="ARBA" id="ARBA00022917"/>
    </source>
</evidence>
<keyword evidence="5" id="KW-0648">Protein biosynthesis</keyword>
<proteinExistence type="predicted"/>
<dbReference type="InterPro" id="IPR023168">
    <property type="entry name" value="GatB_Yqey_C_2"/>
</dbReference>
<organism evidence="9 10">
    <name type="scientific">candidate division WS6 bacterium GW2011_GWC1_33_20</name>
    <dbReference type="NCBI Taxonomy" id="1619089"/>
    <lineage>
        <taxon>Bacteria</taxon>
        <taxon>Candidatus Dojkabacteria</taxon>
    </lineage>
</organism>
<dbReference type="GO" id="GO:0006412">
    <property type="term" value="P:translation"/>
    <property type="evidence" value="ECO:0007669"/>
    <property type="project" value="UniProtKB-KW"/>
</dbReference>
<keyword evidence="4" id="KW-0067">ATP-binding</keyword>
<comment type="catalytic activity">
    <reaction evidence="7">
        <text>L-glutamyl-tRNA(Gln) + L-glutamine + ATP + H2O = L-glutaminyl-tRNA(Gln) + L-glutamate + ADP + phosphate + H(+)</text>
        <dbReference type="Rhea" id="RHEA:17521"/>
        <dbReference type="Rhea" id="RHEA-COMP:9681"/>
        <dbReference type="Rhea" id="RHEA-COMP:9684"/>
        <dbReference type="ChEBI" id="CHEBI:15377"/>
        <dbReference type="ChEBI" id="CHEBI:15378"/>
        <dbReference type="ChEBI" id="CHEBI:29985"/>
        <dbReference type="ChEBI" id="CHEBI:30616"/>
        <dbReference type="ChEBI" id="CHEBI:43474"/>
        <dbReference type="ChEBI" id="CHEBI:58359"/>
        <dbReference type="ChEBI" id="CHEBI:78520"/>
        <dbReference type="ChEBI" id="CHEBI:78521"/>
        <dbReference type="ChEBI" id="CHEBI:456216"/>
    </reaction>
</comment>
<sequence length="75" mass="8088">MKILIENATKESQDSTSNIESIVDEVINANPKAVNDFKSGKESTIGFLVGQVMQRTKGNANPNIAKSVLIKKLNG</sequence>
<dbReference type="InterPro" id="IPR017959">
    <property type="entry name" value="Asn/Gln-tRNA_amidoTrfase_suB/E"/>
</dbReference>
<evidence type="ECO:0000313" key="10">
    <source>
        <dbReference type="Proteomes" id="UP000034302"/>
    </source>
</evidence>
<keyword evidence="9" id="KW-0808">Transferase</keyword>
<dbReference type="Pfam" id="PF02637">
    <property type="entry name" value="GatB_Yqey"/>
    <property type="match status" value="1"/>
</dbReference>
<gene>
    <name evidence="9" type="ORF">UR34_C0016G0013</name>
</gene>
<comment type="catalytic activity">
    <reaction evidence="6">
        <text>L-aspartyl-tRNA(Asn) + L-glutamine + ATP + H2O = L-asparaginyl-tRNA(Asn) + L-glutamate + ADP + phosphate + 2 H(+)</text>
        <dbReference type="Rhea" id="RHEA:14513"/>
        <dbReference type="Rhea" id="RHEA-COMP:9674"/>
        <dbReference type="Rhea" id="RHEA-COMP:9677"/>
        <dbReference type="ChEBI" id="CHEBI:15377"/>
        <dbReference type="ChEBI" id="CHEBI:15378"/>
        <dbReference type="ChEBI" id="CHEBI:29985"/>
        <dbReference type="ChEBI" id="CHEBI:30616"/>
        <dbReference type="ChEBI" id="CHEBI:43474"/>
        <dbReference type="ChEBI" id="CHEBI:58359"/>
        <dbReference type="ChEBI" id="CHEBI:78515"/>
        <dbReference type="ChEBI" id="CHEBI:78516"/>
        <dbReference type="ChEBI" id="CHEBI:456216"/>
    </reaction>
</comment>
<dbReference type="PANTHER" id="PTHR11659">
    <property type="entry name" value="GLUTAMYL-TRNA GLN AMIDOTRANSFERASE SUBUNIT B MITOCHONDRIAL AND PROKARYOTIC PET112-RELATED"/>
    <property type="match status" value="1"/>
</dbReference>
<feature type="domain" description="Asn/Gln amidotransferase" evidence="8">
    <location>
        <begin position="3"/>
        <end position="73"/>
    </location>
</feature>
<evidence type="ECO:0000256" key="3">
    <source>
        <dbReference type="ARBA" id="ARBA00022741"/>
    </source>
</evidence>
<accession>A0A0F9ZHB2</accession>
<dbReference type="FunFam" id="1.10.10.410:FF:000001">
    <property type="entry name" value="Aspartyl/glutamyl-tRNA(Asn/Gln) amidotransferase subunit B"/>
    <property type="match status" value="1"/>
</dbReference>
<dbReference type="EC" id="6.3.5.6" evidence="9"/>
<dbReference type="GO" id="GO:0050566">
    <property type="term" value="F:asparaginyl-tRNA synthase (glutamine-hydrolyzing) activity"/>
    <property type="evidence" value="ECO:0007669"/>
    <property type="project" value="UniProtKB-EC"/>
</dbReference>
<comment type="caution">
    <text evidence="9">The sequence shown here is derived from an EMBL/GenBank/DDBJ whole genome shotgun (WGS) entry which is preliminary data.</text>
</comment>
<dbReference type="SMART" id="SM00845">
    <property type="entry name" value="GatB_Yqey"/>
    <property type="match status" value="1"/>
</dbReference>
<evidence type="ECO:0000313" key="9">
    <source>
        <dbReference type="EMBL" id="KKP43464.1"/>
    </source>
</evidence>
<comment type="subunit">
    <text evidence="1">Heterotrimer of A, B and C subunits.</text>
</comment>
<evidence type="ECO:0000256" key="1">
    <source>
        <dbReference type="ARBA" id="ARBA00011123"/>
    </source>
</evidence>
<dbReference type="PANTHER" id="PTHR11659:SF0">
    <property type="entry name" value="GLUTAMYL-TRNA(GLN) AMIDOTRANSFERASE SUBUNIT B, MITOCHONDRIAL"/>
    <property type="match status" value="1"/>
</dbReference>
<evidence type="ECO:0000256" key="4">
    <source>
        <dbReference type="ARBA" id="ARBA00022840"/>
    </source>
</evidence>
<dbReference type="SUPFAM" id="SSF89095">
    <property type="entry name" value="GatB/YqeY motif"/>
    <property type="match status" value="1"/>
</dbReference>
<dbReference type="GO" id="GO:0050567">
    <property type="term" value="F:glutaminyl-tRNA synthase (glutamine-hydrolyzing) activity"/>
    <property type="evidence" value="ECO:0007669"/>
    <property type="project" value="RHEA"/>
</dbReference>
<evidence type="ECO:0000256" key="2">
    <source>
        <dbReference type="ARBA" id="ARBA00022598"/>
    </source>
</evidence>
<evidence type="ECO:0000256" key="7">
    <source>
        <dbReference type="ARBA" id="ARBA00047913"/>
    </source>
</evidence>
<keyword evidence="3" id="KW-0547">Nucleotide-binding</keyword>
<name>A0A0F9ZHB2_9BACT</name>
<dbReference type="InterPro" id="IPR018027">
    <property type="entry name" value="Asn/Gln_amidotransferase"/>
</dbReference>